<dbReference type="PANTHER" id="PTHR16212">
    <property type="entry name" value="FOCADHESIN FAMILY MEMBER"/>
    <property type="match status" value="1"/>
</dbReference>
<evidence type="ECO:0000256" key="1">
    <source>
        <dbReference type="SAM" id="MobiDB-lite"/>
    </source>
</evidence>
<dbReference type="GeneTree" id="ENSGT00390000004438"/>
<evidence type="ECO:0000313" key="4">
    <source>
        <dbReference type="Ensembl" id="ENSOSIP00000026703.1"/>
    </source>
</evidence>
<dbReference type="PANTHER" id="PTHR16212:SF4">
    <property type="entry name" value="FOCADHESIN"/>
    <property type="match status" value="1"/>
</dbReference>
<dbReference type="Ensembl" id="ENSOSIT00000028166.1">
    <property type="protein sequence ID" value="ENSOSIP00000026703.1"/>
    <property type="gene ID" value="ENSOSIG00000014046.1"/>
</dbReference>
<evidence type="ECO:0000259" key="3">
    <source>
        <dbReference type="Pfam" id="PF12530"/>
    </source>
</evidence>
<feature type="domain" description="DUF3730" evidence="3">
    <location>
        <begin position="248"/>
        <end position="449"/>
    </location>
</feature>
<dbReference type="SUPFAM" id="SSF48371">
    <property type="entry name" value="ARM repeat"/>
    <property type="match status" value="1"/>
</dbReference>
<organism evidence="4 5">
    <name type="scientific">Oryzias sinensis</name>
    <name type="common">Chinese medaka</name>
    <dbReference type="NCBI Taxonomy" id="183150"/>
    <lineage>
        <taxon>Eukaryota</taxon>
        <taxon>Metazoa</taxon>
        <taxon>Chordata</taxon>
        <taxon>Craniata</taxon>
        <taxon>Vertebrata</taxon>
        <taxon>Euteleostomi</taxon>
        <taxon>Actinopterygii</taxon>
        <taxon>Neopterygii</taxon>
        <taxon>Teleostei</taxon>
        <taxon>Neoteleostei</taxon>
        <taxon>Acanthomorphata</taxon>
        <taxon>Ovalentaria</taxon>
        <taxon>Atherinomorphae</taxon>
        <taxon>Beloniformes</taxon>
        <taxon>Adrianichthyidae</taxon>
        <taxon>Oryziinae</taxon>
        <taxon>Oryzias</taxon>
    </lineage>
</organism>
<proteinExistence type="predicted"/>
<evidence type="ECO:0000259" key="2">
    <source>
        <dbReference type="Pfam" id="PF11229"/>
    </source>
</evidence>
<name>A0A8C7YDU3_9TELE</name>
<feature type="compositionally biased region" description="Acidic residues" evidence="1">
    <location>
        <begin position="482"/>
        <end position="497"/>
    </location>
</feature>
<feature type="region of interest" description="Disordered" evidence="1">
    <location>
        <begin position="477"/>
        <end position="500"/>
    </location>
</feature>
<dbReference type="InterPro" id="IPR045163">
    <property type="entry name" value="Focadhesin/RST1"/>
</dbReference>
<feature type="domain" description="Focadhesin C-terminal" evidence="2">
    <location>
        <begin position="649"/>
        <end position="942"/>
    </location>
</feature>
<dbReference type="InterPro" id="IPR016024">
    <property type="entry name" value="ARM-type_fold"/>
</dbReference>
<sequence length="968" mass="107860">MDVLCLGRVRDLCPVLFCRNSPHPYITALENRVDCWPALLHICVLLCVCLRRSKASYITMLAPFLRYLYCEPQQQPQHALLRQSLLRVLLPAHLAARDRDQEKASVVHDSLLLCLCQRLFEIDEYFPFEWQSYCRLCHIAAAGSRSRLLDSPFPPQPGPGPSLPLCSWFSEVRVAVSVLHRAAGDPAAAADWLWAVSSALSCSQQLPSSFVLIVTHLVIVGDEDVCRLALKTYQSSEAADRLQVPSLIPVLMFKLTREKNPAMALAVLQCLPNLGTHKLCVPMVLQTLQTLASAPKLRAVVMRLMTALWKKQDRVYPELQRLLSQQDSRVAVGKDAEWERVLARAACLRDVCRERPYQHGADMLAGISLTLKQCNKADMATPAALALQGLRALCQAEVVDLISTWKHLGAELRCDSRPLMVEAVADLLSLVPQLAVKSDDYEVLSSQVASCGYKALATFPEGVHTILHLPEKVRPAVKIPENEEDNDGNTEEEEEEKDLSIPGSSYMKLMALTSLSVLPALELFLTSLVRQEANQMPRGVYFSALRGGGLRSDQGKTVAGIPSFMLKTYEKNKQPGLKPGLAAGLLLCYELPVQTDREGKPMDRFLVSRGRSYQQTLTALIHEGRRADLEMQQKRGKEDPEELQYSQHCYRTRAHLYETLGAWMKHVAEDKLQVFVETLGLQQFQDDLRPRRLSLCSSLLRGLASAMALPNPRSAGWTLLCSAAEKIFNLLPEQIQDKEVDLYVGVAKCLSEMNDSEIDRIAGVSETRMEKAAFILAYLASRGRVPLLGLNDVIAGVLRGWPRHRVGWLLLQAFYQCRLSPSSNTGVSKRVEWLQELMGHIRNVAYGAASVTGGDPKLATDFLFQLFAAAVVCWADHRMPLLLGIRTQWFPWQPEPTPPLLTHSLYGVDRQADHALQQCLLGVCYSLPVLLDKEPWSSQTPKVGLAAPPPRLHGNRAFQAMSEKLLGC</sequence>
<keyword evidence="5" id="KW-1185">Reference proteome</keyword>
<dbReference type="AlphaFoldDB" id="A0A8C7YDU3"/>
<dbReference type="InterPro" id="IPR022542">
    <property type="entry name" value="FOCAD/RST1_DUF3730"/>
</dbReference>
<reference evidence="4" key="1">
    <citation type="submission" date="2025-08" db="UniProtKB">
        <authorList>
            <consortium name="Ensembl"/>
        </authorList>
    </citation>
    <scope>IDENTIFICATION</scope>
</reference>
<dbReference type="InterPro" id="IPR021392">
    <property type="entry name" value="Focadhesin_C"/>
</dbReference>
<dbReference type="Pfam" id="PF12530">
    <property type="entry name" value="DUF3730"/>
    <property type="match status" value="1"/>
</dbReference>
<accession>A0A8C7YDU3</accession>
<reference evidence="4" key="2">
    <citation type="submission" date="2025-09" db="UniProtKB">
        <authorList>
            <consortium name="Ensembl"/>
        </authorList>
    </citation>
    <scope>IDENTIFICATION</scope>
</reference>
<evidence type="ECO:0000313" key="5">
    <source>
        <dbReference type="Proteomes" id="UP000694383"/>
    </source>
</evidence>
<dbReference type="Pfam" id="PF11229">
    <property type="entry name" value="Focadhesin"/>
    <property type="match status" value="1"/>
</dbReference>
<protein>
    <submittedName>
        <fullName evidence="4">Focadhesin</fullName>
    </submittedName>
</protein>
<dbReference type="Proteomes" id="UP000694383">
    <property type="component" value="Unplaced"/>
</dbReference>
<dbReference type="GO" id="GO:0060147">
    <property type="term" value="P:regulation of post-transcriptional gene silencing"/>
    <property type="evidence" value="ECO:0007669"/>
    <property type="project" value="InterPro"/>
</dbReference>